<dbReference type="Proteomes" id="UP001204798">
    <property type="component" value="Unassembled WGS sequence"/>
</dbReference>
<reference evidence="1 2" key="1">
    <citation type="submission" date="2022-08" db="EMBL/GenBank/DDBJ databases">
        <title>Bacterial and archaeal communities from various locations to study Microbial Dark Matter (Phase II).</title>
        <authorList>
            <person name="Stepanauskas R."/>
        </authorList>
    </citation>
    <scope>NUCLEOTIDE SEQUENCE [LARGE SCALE GENOMIC DNA]</scope>
    <source>
        <strain evidence="1 2">PD1</strain>
    </source>
</reference>
<accession>A0ABT2EIZ9</accession>
<gene>
    <name evidence="1" type="ORF">M2350_000326</name>
</gene>
<dbReference type="RefSeq" id="WP_259092749.1">
    <property type="nucleotide sequence ID" value="NZ_CP130454.1"/>
</dbReference>
<organism evidence="1 2">
    <name type="scientific">Candidatus Fervidibacter sacchari</name>
    <dbReference type="NCBI Taxonomy" id="1448929"/>
    <lineage>
        <taxon>Bacteria</taxon>
        <taxon>Candidatus Fervidibacterota</taxon>
        <taxon>Candidatus Fervidibacter</taxon>
    </lineage>
</organism>
<protein>
    <submittedName>
        <fullName evidence="1">Uncharacterized protein</fullName>
    </submittedName>
</protein>
<proteinExistence type="predicted"/>
<comment type="caution">
    <text evidence="1">The sequence shown here is derived from an EMBL/GenBank/DDBJ whole genome shotgun (WGS) entry which is preliminary data.</text>
</comment>
<name>A0ABT2EIZ9_9BACT</name>
<evidence type="ECO:0000313" key="1">
    <source>
        <dbReference type="EMBL" id="MCS3917929.1"/>
    </source>
</evidence>
<evidence type="ECO:0000313" key="2">
    <source>
        <dbReference type="Proteomes" id="UP001204798"/>
    </source>
</evidence>
<dbReference type="EMBL" id="JANUCP010000001">
    <property type="protein sequence ID" value="MCS3917929.1"/>
    <property type="molecule type" value="Genomic_DNA"/>
</dbReference>
<sequence>MSIANNPIVAVSEDLHPPSDGFCLQPISSVVTVGFVAEEEGLS</sequence>
<keyword evidence="2" id="KW-1185">Reference proteome</keyword>